<organism evidence="1 2">
    <name type="scientific">Leptospira mayottensis 200901122</name>
    <dbReference type="NCBI Taxonomy" id="1193010"/>
    <lineage>
        <taxon>Bacteria</taxon>
        <taxon>Pseudomonadati</taxon>
        <taxon>Spirochaetota</taxon>
        <taxon>Spirochaetia</taxon>
        <taxon>Leptospirales</taxon>
        <taxon>Leptospiraceae</taxon>
        <taxon>Leptospira</taxon>
    </lineage>
</organism>
<protein>
    <submittedName>
        <fullName evidence="1">Uncharacterized protein</fullName>
    </submittedName>
</protein>
<dbReference type="Proteomes" id="UP000001343">
    <property type="component" value="Unassembled WGS sequence"/>
</dbReference>
<evidence type="ECO:0000313" key="2">
    <source>
        <dbReference type="Proteomes" id="UP000001343"/>
    </source>
</evidence>
<reference evidence="1 2" key="1">
    <citation type="journal article" date="2014" name="Int. J. Syst. Evol. Microbiol.">
        <title>Leptospira mayottensis sp. nov., a pathogenic species of the genus Leptospira isolated from humans.</title>
        <authorList>
            <person name="Bourhy P."/>
            <person name="Collet L."/>
            <person name="Brisse S."/>
            <person name="Picardeau M."/>
        </authorList>
    </citation>
    <scope>NUCLEOTIDE SEQUENCE [LARGE SCALE GENOMIC DNA]</scope>
    <source>
        <strain evidence="1 2">200901122</strain>
    </source>
</reference>
<evidence type="ECO:0000313" key="1">
    <source>
        <dbReference type="EMBL" id="EKS00695.1"/>
    </source>
</evidence>
<dbReference type="AlphaFoldDB" id="A0AA87SX86"/>
<gene>
    <name evidence="1" type="ORF">LEP1GSC125_1370</name>
</gene>
<proteinExistence type="predicted"/>
<accession>A0AA87SX86</accession>
<dbReference type="EMBL" id="AKWM02000030">
    <property type="protein sequence ID" value="EKS00695.1"/>
    <property type="molecule type" value="Genomic_DNA"/>
</dbReference>
<comment type="caution">
    <text evidence="1">The sequence shown here is derived from an EMBL/GenBank/DDBJ whole genome shotgun (WGS) entry which is preliminary data.</text>
</comment>
<name>A0AA87SX86_9LEPT</name>
<sequence>MSEFFWDFRIGFDKSSPLTEFNSKLVQEYKKNNIGTKSPNQE</sequence>